<sequence>MPDEVRRVAVFALGGTIAMTPASTGGVIPALSAEDLIAAVPGLAETGIEISVDDFRRLPGASLGFDDITALAEAISAALADGVVITQAVTVAAGYTDHPTAEHP</sequence>
<dbReference type="InterPro" id="IPR027474">
    <property type="entry name" value="L-asparaginase_N"/>
</dbReference>
<accession>A0A8J3Q6M1</accession>
<evidence type="ECO:0000259" key="2">
    <source>
        <dbReference type="Pfam" id="PF00710"/>
    </source>
</evidence>
<dbReference type="Gene3D" id="3.40.50.1170">
    <property type="entry name" value="L-asparaginase, N-terminal domain"/>
    <property type="match status" value="1"/>
</dbReference>
<dbReference type="SUPFAM" id="SSF53774">
    <property type="entry name" value="Glutaminase/Asparaginase"/>
    <property type="match status" value="1"/>
</dbReference>
<dbReference type="Proteomes" id="UP000612899">
    <property type="component" value="Unassembled WGS sequence"/>
</dbReference>
<comment type="caution">
    <text evidence="3">The sequence shown here is derived from an EMBL/GenBank/DDBJ whole genome shotgun (WGS) entry which is preliminary data.</text>
</comment>
<name>A0A8J3Q6M1_9ACTN</name>
<dbReference type="InterPro" id="IPR006034">
    <property type="entry name" value="Asparaginase/glutaminase-like"/>
</dbReference>
<evidence type="ECO:0000313" key="3">
    <source>
        <dbReference type="EMBL" id="GIH04237.1"/>
    </source>
</evidence>
<proteinExistence type="predicted"/>
<dbReference type="InterPro" id="IPR037152">
    <property type="entry name" value="L-asparaginase_N_sf"/>
</dbReference>
<dbReference type="PROSITE" id="PS51732">
    <property type="entry name" value="ASN_GLN_ASE_3"/>
    <property type="match status" value="1"/>
</dbReference>
<dbReference type="GO" id="GO:0004067">
    <property type="term" value="F:asparaginase activity"/>
    <property type="evidence" value="ECO:0007669"/>
    <property type="project" value="UniProtKB-UniRule"/>
</dbReference>
<gene>
    <name evidence="3" type="ORF">Rhe02_23040</name>
</gene>
<dbReference type="InterPro" id="IPR036152">
    <property type="entry name" value="Asp/glu_Ase-like_sf"/>
</dbReference>
<evidence type="ECO:0000313" key="4">
    <source>
        <dbReference type="Proteomes" id="UP000612899"/>
    </source>
</evidence>
<feature type="domain" description="L-asparaginase N-terminal" evidence="2">
    <location>
        <begin position="7"/>
        <end position="87"/>
    </location>
</feature>
<dbReference type="PIRSF" id="PIRSF500176">
    <property type="entry name" value="L_ASNase"/>
    <property type="match status" value="1"/>
</dbReference>
<evidence type="ECO:0000256" key="1">
    <source>
        <dbReference type="PIRSR" id="PIRSR001220-1"/>
    </source>
</evidence>
<dbReference type="PIRSF" id="PIRSF001220">
    <property type="entry name" value="L-ASNase_gatD"/>
    <property type="match status" value="1"/>
</dbReference>
<keyword evidence="4" id="KW-1185">Reference proteome</keyword>
<dbReference type="EMBL" id="BONY01000011">
    <property type="protein sequence ID" value="GIH04237.1"/>
    <property type="molecule type" value="Genomic_DNA"/>
</dbReference>
<dbReference type="Pfam" id="PF00710">
    <property type="entry name" value="Asparaginase"/>
    <property type="match status" value="1"/>
</dbReference>
<feature type="active site" description="O-isoaspartyl threonine intermediate" evidence="1">
    <location>
        <position position="16"/>
    </location>
</feature>
<protein>
    <recommendedName>
        <fullName evidence="2">L-asparaginase N-terminal domain-containing protein</fullName>
    </recommendedName>
</protein>
<reference evidence="3" key="1">
    <citation type="submission" date="2021-01" db="EMBL/GenBank/DDBJ databases">
        <title>Whole genome shotgun sequence of Rhizocola hellebori NBRC 109834.</title>
        <authorList>
            <person name="Komaki H."/>
            <person name="Tamura T."/>
        </authorList>
    </citation>
    <scope>NUCLEOTIDE SEQUENCE</scope>
    <source>
        <strain evidence="3">NBRC 109834</strain>
    </source>
</reference>
<organism evidence="3 4">
    <name type="scientific">Rhizocola hellebori</name>
    <dbReference type="NCBI Taxonomy" id="1392758"/>
    <lineage>
        <taxon>Bacteria</taxon>
        <taxon>Bacillati</taxon>
        <taxon>Actinomycetota</taxon>
        <taxon>Actinomycetes</taxon>
        <taxon>Micromonosporales</taxon>
        <taxon>Micromonosporaceae</taxon>
        <taxon>Rhizocola</taxon>
    </lineage>
</organism>
<dbReference type="AlphaFoldDB" id="A0A8J3Q6M1"/>